<dbReference type="Gene3D" id="2.130.10.30">
    <property type="entry name" value="Regulator of chromosome condensation 1/beta-lactamase-inhibitor protein II"/>
    <property type="match status" value="2"/>
</dbReference>
<dbReference type="PANTHER" id="PTHR22870">
    <property type="entry name" value="REGULATOR OF CHROMOSOME CONDENSATION"/>
    <property type="match status" value="1"/>
</dbReference>
<dbReference type="InParanoid" id="F0YK46"/>
<evidence type="ECO:0000313" key="5">
    <source>
        <dbReference type="Proteomes" id="UP000002729"/>
    </source>
</evidence>
<dbReference type="OrthoDB" id="8068875at2759"/>
<dbReference type="OMA" id="SAGYMEY"/>
<accession>F0YK46</accession>
<dbReference type="AlphaFoldDB" id="F0YK46"/>
<reference evidence="4 5" key="1">
    <citation type="journal article" date="2011" name="Proc. Natl. Acad. Sci. U.S.A.">
        <title>Niche of harmful alga Aureococcus anophagefferens revealed through ecogenomics.</title>
        <authorList>
            <person name="Gobler C.J."/>
            <person name="Berry D.L."/>
            <person name="Dyhrman S.T."/>
            <person name="Wilhelm S.W."/>
            <person name="Salamov A."/>
            <person name="Lobanov A.V."/>
            <person name="Zhang Y."/>
            <person name="Collier J.L."/>
            <person name="Wurch L.L."/>
            <person name="Kustka A.B."/>
            <person name="Dill B.D."/>
            <person name="Shah M."/>
            <person name="VerBerkmoes N.C."/>
            <person name="Kuo A."/>
            <person name="Terry A."/>
            <person name="Pangilinan J."/>
            <person name="Lindquist E.A."/>
            <person name="Lucas S."/>
            <person name="Paulsen I.T."/>
            <person name="Hattenrath-Lehmann T.K."/>
            <person name="Talmage S.C."/>
            <person name="Walker E.A."/>
            <person name="Koch F."/>
            <person name="Burson A.M."/>
            <person name="Marcoval M.A."/>
            <person name="Tang Y.Z."/>
            <person name="Lecleir G.R."/>
            <person name="Coyne K.J."/>
            <person name="Berg G.M."/>
            <person name="Bertrand E.M."/>
            <person name="Saito M.A."/>
            <person name="Gladyshev V.N."/>
            <person name="Grigoriev I.V."/>
        </authorList>
    </citation>
    <scope>NUCLEOTIDE SEQUENCE [LARGE SCALE GENOMIC DNA]</scope>
    <source>
        <strain evidence="5">CCMP 1984</strain>
    </source>
</reference>
<dbReference type="EMBL" id="GL833150">
    <property type="protein sequence ID" value="EGB04521.1"/>
    <property type="molecule type" value="Genomic_DNA"/>
</dbReference>
<feature type="non-terminal residue" evidence="4">
    <location>
        <position position="1"/>
    </location>
</feature>
<evidence type="ECO:0000313" key="4">
    <source>
        <dbReference type="EMBL" id="EGB04521.1"/>
    </source>
</evidence>
<protein>
    <recommendedName>
        <fullName evidence="3">RCC1-like domain-containing protein</fullName>
    </recommendedName>
</protein>
<dbReference type="PANTHER" id="PTHR22870:SF408">
    <property type="entry name" value="OS09G0560450 PROTEIN"/>
    <property type="match status" value="1"/>
</dbReference>
<keyword evidence="5" id="KW-1185">Reference proteome</keyword>
<dbReference type="PRINTS" id="PR00633">
    <property type="entry name" value="RCCNDNSATION"/>
</dbReference>
<dbReference type="PROSITE" id="PS00626">
    <property type="entry name" value="RCC1_2"/>
    <property type="match status" value="1"/>
</dbReference>
<feature type="repeat" description="RCC1" evidence="2">
    <location>
        <begin position="12"/>
        <end position="63"/>
    </location>
</feature>
<evidence type="ECO:0000259" key="3">
    <source>
        <dbReference type="Pfam" id="PF25390"/>
    </source>
</evidence>
<keyword evidence="1" id="KW-0677">Repeat</keyword>
<dbReference type="InterPro" id="IPR009091">
    <property type="entry name" value="RCC1/BLIP-II"/>
</dbReference>
<dbReference type="GeneID" id="20221133"/>
<dbReference type="InterPro" id="IPR058923">
    <property type="entry name" value="RCC1-like_dom"/>
</dbReference>
<feature type="repeat" description="RCC1" evidence="2">
    <location>
        <begin position="219"/>
        <end position="271"/>
    </location>
</feature>
<evidence type="ECO:0000256" key="1">
    <source>
        <dbReference type="ARBA" id="ARBA00022737"/>
    </source>
</evidence>
<dbReference type="Pfam" id="PF25390">
    <property type="entry name" value="WD40_RLD"/>
    <property type="match status" value="1"/>
</dbReference>
<dbReference type="SUPFAM" id="SSF50985">
    <property type="entry name" value="RCC1/BLIP-II"/>
    <property type="match status" value="1"/>
</dbReference>
<dbReference type="InterPro" id="IPR000408">
    <property type="entry name" value="Reg_chr_condens"/>
</dbReference>
<feature type="repeat" description="RCC1" evidence="2">
    <location>
        <begin position="168"/>
        <end position="218"/>
    </location>
</feature>
<feature type="repeat" description="RCC1" evidence="2">
    <location>
        <begin position="64"/>
        <end position="115"/>
    </location>
</feature>
<dbReference type="PROSITE" id="PS50012">
    <property type="entry name" value="RCC1_3"/>
    <property type="match status" value="6"/>
</dbReference>
<evidence type="ECO:0000256" key="2">
    <source>
        <dbReference type="PROSITE-ProRule" id="PRU00235"/>
    </source>
</evidence>
<sequence length="299" mass="32005">GNEHTIVLAKSGKVYSCGYNASGQCGRAGQPAILTSLDLLVSEPVSQIHAYNGCEHTLIVTRSGRLVSFGYNGFGQLGGGGNKRRYSPQNIRGMGNTRVLTLSCSYYHTIVACVENRTFSFGRNNYGQLGHGDLFDKETAHEVKSLRGMLMTTLACGQYHTCAGASSGRVFACGRNDHGQLGLDCAHASISCMFQVHGDVAAMQVTCGYYHTVILSPDRQVYSFGRNNYGQLGLGNIKDCVFGLKSVVDGASLEIEIVSAGCYHTVLVGTSGMIHVFGRNNHGQLGTGDLVDRHSPHSI</sequence>
<dbReference type="KEGG" id="aaf:AURANDRAFT_32361"/>
<feature type="domain" description="RCC1-like" evidence="3">
    <location>
        <begin position="1"/>
        <end position="297"/>
    </location>
</feature>
<proteinExistence type="predicted"/>
<dbReference type="Proteomes" id="UP000002729">
    <property type="component" value="Unassembled WGS sequence"/>
</dbReference>
<name>F0YK46_AURAN</name>
<feature type="repeat" description="RCC1" evidence="2">
    <location>
        <begin position="272"/>
        <end position="299"/>
    </location>
</feature>
<dbReference type="InterPro" id="IPR051210">
    <property type="entry name" value="Ub_ligase/GEF_domain"/>
</dbReference>
<feature type="non-terminal residue" evidence="4">
    <location>
        <position position="299"/>
    </location>
</feature>
<organism evidence="5">
    <name type="scientific">Aureococcus anophagefferens</name>
    <name type="common">Harmful bloom alga</name>
    <dbReference type="NCBI Taxonomy" id="44056"/>
    <lineage>
        <taxon>Eukaryota</taxon>
        <taxon>Sar</taxon>
        <taxon>Stramenopiles</taxon>
        <taxon>Ochrophyta</taxon>
        <taxon>Pelagophyceae</taxon>
        <taxon>Pelagomonadales</taxon>
        <taxon>Pelagomonadaceae</taxon>
        <taxon>Aureococcus</taxon>
    </lineage>
</organism>
<gene>
    <name evidence="4" type="ORF">AURANDRAFT_32361</name>
</gene>
<dbReference type="eggNOG" id="KOG0941">
    <property type="taxonomic scope" value="Eukaryota"/>
</dbReference>
<dbReference type="RefSeq" id="XP_009040774.1">
    <property type="nucleotide sequence ID" value="XM_009042526.1"/>
</dbReference>
<feature type="repeat" description="RCC1" evidence="2">
    <location>
        <begin position="116"/>
        <end position="167"/>
    </location>
</feature>